<keyword evidence="2" id="KW-1185">Reference proteome</keyword>
<proteinExistence type="predicted"/>
<reference evidence="2" key="1">
    <citation type="submission" date="2019-04" db="EMBL/GenBank/DDBJ databases">
        <title>Friends and foes A comparative genomics studyof 23 Aspergillus species from section Flavi.</title>
        <authorList>
            <consortium name="DOE Joint Genome Institute"/>
            <person name="Kjaerbolling I."/>
            <person name="Vesth T."/>
            <person name="Frisvad J.C."/>
            <person name="Nybo J.L."/>
            <person name="Theobald S."/>
            <person name="Kildgaard S."/>
            <person name="Isbrandt T."/>
            <person name="Kuo A."/>
            <person name="Sato A."/>
            <person name="Lyhne E.K."/>
            <person name="Kogle M.E."/>
            <person name="Wiebenga A."/>
            <person name="Kun R.S."/>
            <person name="Lubbers R.J."/>
            <person name="Makela M.R."/>
            <person name="Barry K."/>
            <person name="Chovatia M."/>
            <person name="Clum A."/>
            <person name="Daum C."/>
            <person name="Haridas S."/>
            <person name="He G."/>
            <person name="LaButti K."/>
            <person name="Lipzen A."/>
            <person name="Mondo S."/>
            <person name="Riley R."/>
            <person name="Salamov A."/>
            <person name="Simmons B.A."/>
            <person name="Magnuson J.K."/>
            <person name="Henrissat B."/>
            <person name="Mortensen U.H."/>
            <person name="Larsen T.O."/>
            <person name="Devries R.P."/>
            <person name="Grigoriev I.V."/>
            <person name="Machida M."/>
            <person name="Baker S.E."/>
            <person name="Andersen M.R."/>
        </authorList>
    </citation>
    <scope>NUCLEOTIDE SEQUENCE [LARGE SCALE GENOMIC DNA]</scope>
    <source>
        <strain evidence="2">CBS 130017</strain>
    </source>
</reference>
<dbReference type="EMBL" id="ML741826">
    <property type="protein sequence ID" value="KAE8323712.1"/>
    <property type="molecule type" value="Genomic_DNA"/>
</dbReference>
<gene>
    <name evidence="1" type="ORF">BDV39DRAFT_181679</name>
</gene>
<evidence type="ECO:0000313" key="1">
    <source>
        <dbReference type="EMBL" id="KAE8323712.1"/>
    </source>
</evidence>
<dbReference type="Proteomes" id="UP000325945">
    <property type="component" value="Unassembled WGS sequence"/>
</dbReference>
<sequence length="77" mass="8685">MIFRVFPTRNARLAAPRGHRRALVAKSFALSRTPNMWAILPCRYGPASWKVDNNIVHDHVYSNLSMNGSGWHQPGLA</sequence>
<protein>
    <submittedName>
        <fullName evidence="1">Uncharacterized protein</fullName>
    </submittedName>
</protein>
<organism evidence="1 2">
    <name type="scientific">Aspergillus sergii</name>
    <dbReference type="NCBI Taxonomy" id="1034303"/>
    <lineage>
        <taxon>Eukaryota</taxon>
        <taxon>Fungi</taxon>
        <taxon>Dikarya</taxon>
        <taxon>Ascomycota</taxon>
        <taxon>Pezizomycotina</taxon>
        <taxon>Eurotiomycetes</taxon>
        <taxon>Eurotiomycetidae</taxon>
        <taxon>Eurotiales</taxon>
        <taxon>Aspergillaceae</taxon>
        <taxon>Aspergillus</taxon>
        <taxon>Aspergillus subgen. Circumdati</taxon>
    </lineage>
</organism>
<name>A0A5N6WSU8_9EURO</name>
<accession>A0A5N6WSU8</accession>
<dbReference type="AlphaFoldDB" id="A0A5N6WSU8"/>
<evidence type="ECO:0000313" key="2">
    <source>
        <dbReference type="Proteomes" id="UP000325945"/>
    </source>
</evidence>